<evidence type="ECO:0000313" key="1">
    <source>
        <dbReference type="EMBL" id="NBH60343.1"/>
    </source>
</evidence>
<accession>A0A845QHV8</accession>
<name>A0A845QHV8_9FIRM</name>
<dbReference type="Proteomes" id="UP000446866">
    <property type="component" value="Unassembled WGS sequence"/>
</dbReference>
<sequence>MNFDEGYKEMNGVVIEKLGHKAVADEAVEATCAATGLTEGSHCEVCGLVLKAQKIVPKTEAHTPVDIEETAATCVKDGKTAGSKCSVCDKVLIESEVVPATGKHIYENGICREQRLS</sequence>
<gene>
    <name evidence="1" type="ORF">D0435_01465</name>
</gene>
<evidence type="ECO:0000313" key="2">
    <source>
        <dbReference type="Proteomes" id="UP000446866"/>
    </source>
</evidence>
<proteinExistence type="predicted"/>
<dbReference type="AlphaFoldDB" id="A0A845QHV8"/>
<comment type="caution">
    <text evidence="1">The sequence shown here is derived from an EMBL/GenBank/DDBJ whole genome shotgun (WGS) entry which is preliminary data.</text>
</comment>
<organism evidence="1 2">
    <name type="scientific">Anaerotruncus colihominis</name>
    <dbReference type="NCBI Taxonomy" id="169435"/>
    <lineage>
        <taxon>Bacteria</taxon>
        <taxon>Bacillati</taxon>
        <taxon>Bacillota</taxon>
        <taxon>Clostridia</taxon>
        <taxon>Eubacteriales</taxon>
        <taxon>Oscillospiraceae</taxon>
        <taxon>Anaerotruncus</taxon>
    </lineage>
</organism>
<dbReference type="EMBL" id="QXWK01000001">
    <property type="protein sequence ID" value="NBH60343.1"/>
    <property type="molecule type" value="Genomic_DNA"/>
</dbReference>
<protein>
    <submittedName>
        <fullName evidence="1">Uncharacterized protein</fullName>
    </submittedName>
</protein>
<keyword evidence="2" id="KW-1185">Reference proteome</keyword>
<dbReference type="RefSeq" id="WP_160200634.1">
    <property type="nucleotide sequence ID" value="NZ_QXWK01000001.1"/>
</dbReference>
<reference evidence="1 2" key="1">
    <citation type="submission" date="2018-08" db="EMBL/GenBank/DDBJ databases">
        <title>Murine metabolic-syndrome-specific gut microbial biobank.</title>
        <authorList>
            <person name="Liu C."/>
        </authorList>
    </citation>
    <scope>NUCLEOTIDE SEQUENCE [LARGE SCALE GENOMIC DNA]</scope>
    <source>
        <strain evidence="1 2">28</strain>
    </source>
</reference>